<feature type="compositionally biased region" description="Basic residues" evidence="1">
    <location>
        <begin position="13"/>
        <end position="25"/>
    </location>
</feature>
<dbReference type="EMBL" id="JABFTP020000165">
    <property type="protein sequence ID" value="KAL3284560.1"/>
    <property type="molecule type" value="Genomic_DNA"/>
</dbReference>
<name>A0ABD2P0S1_9CUCU</name>
<evidence type="ECO:0000256" key="1">
    <source>
        <dbReference type="SAM" id="MobiDB-lite"/>
    </source>
</evidence>
<feature type="region of interest" description="Disordered" evidence="1">
    <location>
        <begin position="1"/>
        <end position="46"/>
    </location>
</feature>
<organism evidence="2 3">
    <name type="scientific">Cryptolaemus montrouzieri</name>
    <dbReference type="NCBI Taxonomy" id="559131"/>
    <lineage>
        <taxon>Eukaryota</taxon>
        <taxon>Metazoa</taxon>
        <taxon>Ecdysozoa</taxon>
        <taxon>Arthropoda</taxon>
        <taxon>Hexapoda</taxon>
        <taxon>Insecta</taxon>
        <taxon>Pterygota</taxon>
        <taxon>Neoptera</taxon>
        <taxon>Endopterygota</taxon>
        <taxon>Coleoptera</taxon>
        <taxon>Polyphaga</taxon>
        <taxon>Cucujiformia</taxon>
        <taxon>Coccinelloidea</taxon>
        <taxon>Coccinellidae</taxon>
        <taxon>Scymninae</taxon>
        <taxon>Scymnini</taxon>
        <taxon>Cryptolaemus</taxon>
    </lineage>
</organism>
<accession>A0ABD2P0S1</accession>
<dbReference type="Proteomes" id="UP001516400">
    <property type="component" value="Unassembled WGS sequence"/>
</dbReference>
<dbReference type="AlphaFoldDB" id="A0ABD2P0S1"/>
<reference evidence="2 3" key="1">
    <citation type="journal article" date="2021" name="BMC Biol.">
        <title>Horizontally acquired antibacterial genes associated with adaptive radiation of ladybird beetles.</title>
        <authorList>
            <person name="Li H.S."/>
            <person name="Tang X.F."/>
            <person name="Huang Y.H."/>
            <person name="Xu Z.Y."/>
            <person name="Chen M.L."/>
            <person name="Du X.Y."/>
            <person name="Qiu B.Y."/>
            <person name="Chen P.T."/>
            <person name="Zhang W."/>
            <person name="Slipinski A."/>
            <person name="Escalona H.E."/>
            <person name="Waterhouse R.M."/>
            <person name="Zwick A."/>
            <person name="Pang H."/>
        </authorList>
    </citation>
    <scope>NUCLEOTIDE SEQUENCE [LARGE SCALE GENOMIC DNA]</scope>
    <source>
        <strain evidence="2">SYSU2018</strain>
    </source>
</reference>
<evidence type="ECO:0000313" key="2">
    <source>
        <dbReference type="EMBL" id="KAL3284560.1"/>
    </source>
</evidence>
<evidence type="ECO:0000313" key="3">
    <source>
        <dbReference type="Proteomes" id="UP001516400"/>
    </source>
</evidence>
<comment type="caution">
    <text evidence="2">The sequence shown here is derived from an EMBL/GenBank/DDBJ whole genome shotgun (WGS) entry which is preliminary data.</text>
</comment>
<gene>
    <name evidence="2" type="ORF">HHI36_018717</name>
</gene>
<protein>
    <submittedName>
        <fullName evidence="2">Uncharacterized protein</fullName>
    </submittedName>
</protein>
<keyword evidence="3" id="KW-1185">Reference proteome</keyword>
<sequence>MSWKKGGKSTSGNRKRPKASQRRPLNRLELEAPNNLNASTSAKKLKQSEDQYDIEMNQAFGYRIINFINVFSAISNNSVCKICNSKVKFTEIGKRGLGSK</sequence>
<proteinExistence type="predicted"/>